<comment type="caution">
    <text evidence="9">The sequence shown here is derived from an EMBL/GenBank/DDBJ whole genome shotgun (WGS) entry which is preliminary data.</text>
</comment>
<evidence type="ECO:0000256" key="8">
    <source>
        <dbReference type="SAM" id="MobiDB-lite"/>
    </source>
</evidence>
<evidence type="ECO:0000313" key="9">
    <source>
        <dbReference type="EMBL" id="KAK3378235.1"/>
    </source>
</evidence>
<protein>
    <recommendedName>
        <fullName evidence="5">Nucleolar protein 16</fullName>
    </recommendedName>
</protein>
<accession>A0AAE0KL34</accession>
<reference evidence="9" key="1">
    <citation type="journal article" date="2023" name="Mol. Phylogenet. Evol.">
        <title>Genome-scale phylogeny and comparative genomics of the fungal order Sordariales.</title>
        <authorList>
            <person name="Hensen N."/>
            <person name="Bonometti L."/>
            <person name="Westerberg I."/>
            <person name="Brannstrom I.O."/>
            <person name="Guillou S."/>
            <person name="Cros-Aarteil S."/>
            <person name="Calhoun S."/>
            <person name="Haridas S."/>
            <person name="Kuo A."/>
            <person name="Mondo S."/>
            <person name="Pangilinan J."/>
            <person name="Riley R."/>
            <person name="LaButti K."/>
            <person name="Andreopoulos B."/>
            <person name="Lipzen A."/>
            <person name="Chen C."/>
            <person name="Yan M."/>
            <person name="Daum C."/>
            <person name="Ng V."/>
            <person name="Clum A."/>
            <person name="Steindorff A."/>
            <person name="Ohm R.A."/>
            <person name="Martin F."/>
            <person name="Silar P."/>
            <person name="Natvig D.O."/>
            <person name="Lalanne C."/>
            <person name="Gautier V."/>
            <person name="Ament-Velasquez S.L."/>
            <person name="Kruys A."/>
            <person name="Hutchinson M.I."/>
            <person name="Powell A.J."/>
            <person name="Barry K."/>
            <person name="Miller A.N."/>
            <person name="Grigoriev I.V."/>
            <person name="Debuchy R."/>
            <person name="Gladieux P."/>
            <person name="Hiltunen Thoren M."/>
            <person name="Johannesson H."/>
        </authorList>
    </citation>
    <scope>NUCLEOTIDE SEQUENCE</scope>
    <source>
        <strain evidence="9">CBS 232.78</strain>
    </source>
</reference>
<feature type="compositionally biased region" description="Acidic residues" evidence="8">
    <location>
        <begin position="148"/>
        <end position="162"/>
    </location>
</feature>
<comment type="subunit">
    <text evidence="4">Component of the pre-66S ribosomal particle.</text>
</comment>
<feature type="region of interest" description="Disordered" evidence="8">
    <location>
        <begin position="60"/>
        <end position="86"/>
    </location>
</feature>
<evidence type="ECO:0000256" key="6">
    <source>
        <dbReference type="ARBA" id="ARBA00023242"/>
    </source>
</evidence>
<evidence type="ECO:0000256" key="7">
    <source>
        <dbReference type="ARBA" id="ARBA00023274"/>
    </source>
</evidence>
<keyword evidence="7" id="KW-0687">Ribonucleoprotein</keyword>
<organism evidence="9 10">
    <name type="scientific">Podospora didyma</name>
    <dbReference type="NCBI Taxonomy" id="330526"/>
    <lineage>
        <taxon>Eukaryota</taxon>
        <taxon>Fungi</taxon>
        <taxon>Dikarya</taxon>
        <taxon>Ascomycota</taxon>
        <taxon>Pezizomycotina</taxon>
        <taxon>Sordariomycetes</taxon>
        <taxon>Sordariomycetidae</taxon>
        <taxon>Sordariales</taxon>
        <taxon>Podosporaceae</taxon>
        <taxon>Podospora</taxon>
    </lineage>
</organism>
<feature type="region of interest" description="Disordered" evidence="8">
    <location>
        <begin position="1"/>
        <end position="32"/>
    </location>
</feature>
<dbReference type="PANTHER" id="PTHR13243:SF1">
    <property type="entry name" value="NUCLEOLAR PROTEIN 16"/>
    <property type="match status" value="1"/>
</dbReference>
<dbReference type="Pfam" id="PF09420">
    <property type="entry name" value="Nop16"/>
    <property type="match status" value="1"/>
</dbReference>
<proteinExistence type="inferred from homology"/>
<evidence type="ECO:0000256" key="1">
    <source>
        <dbReference type="ARBA" id="ARBA00002889"/>
    </source>
</evidence>
<evidence type="ECO:0000256" key="2">
    <source>
        <dbReference type="ARBA" id="ARBA00004604"/>
    </source>
</evidence>
<dbReference type="GO" id="GO:0042273">
    <property type="term" value="P:ribosomal large subunit biogenesis"/>
    <property type="evidence" value="ECO:0007669"/>
    <property type="project" value="TreeGrafter"/>
</dbReference>
<evidence type="ECO:0000313" key="10">
    <source>
        <dbReference type="Proteomes" id="UP001285441"/>
    </source>
</evidence>
<dbReference type="InterPro" id="IPR019002">
    <property type="entry name" value="Ribosome_biogenesis_Nop16"/>
</dbReference>
<dbReference type="Proteomes" id="UP001285441">
    <property type="component" value="Unassembled WGS sequence"/>
</dbReference>
<sequence length="236" mass="26161">MGRELQKRKNRSSRSTVRMPNRRKKALNPLGSSIVAQNWNKKETPSQNYSRFGIVAKLGTTAGGSGNKIKKTKTSANNTTKPVDPNAVDSLSVRSGDRGMLQVSEVRVERDASGKITRVIRTPNPLHDPLNDVGMATTTTSSSKDADAMDDGEEWDGIDDDENRPMVVRELERQANQPVEKPVRHVSERELEWLQRLVARHGDDTAAMARDPKLNPMQQTRVDIAKRLKKAGLASA</sequence>
<keyword evidence="10" id="KW-1185">Reference proteome</keyword>
<comment type="subcellular location">
    <subcellularLocation>
        <location evidence="2">Nucleus</location>
        <location evidence="2">Nucleolus</location>
    </subcellularLocation>
</comment>
<name>A0AAE0KL34_9PEZI</name>
<comment type="similarity">
    <text evidence="3">Belongs to the NOP16 family.</text>
</comment>
<comment type="function">
    <text evidence="1">Involved in the biogenesis of the 60S ribosomal subunit.</text>
</comment>
<feature type="region of interest" description="Disordered" evidence="8">
    <location>
        <begin position="121"/>
        <end position="163"/>
    </location>
</feature>
<reference evidence="9" key="2">
    <citation type="submission" date="2023-06" db="EMBL/GenBank/DDBJ databases">
        <authorList>
            <consortium name="Lawrence Berkeley National Laboratory"/>
            <person name="Haridas S."/>
            <person name="Hensen N."/>
            <person name="Bonometti L."/>
            <person name="Westerberg I."/>
            <person name="Brannstrom I.O."/>
            <person name="Guillou S."/>
            <person name="Cros-Aarteil S."/>
            <person name="Calhoun S."/>
            <person name="Kuo A."/>
            <person name="Mondo S."/>
            <person name="Pangilinan J."/>
            <person name="Riley R."/>
            <person name="LaButti K."/>
            <person name="Andreopoulos B."/>
            <person name="Lipzen A."/>
            <person name="Chen C."/>
            <person name="Yanf M."/>
            <person name="Daum C."/>
            <person name="Ng V."/>
            <person name="Clum A."/>
            <person name="Steindorff A."/>
            <person name="Ohm R."/>
            <person name="Martin F."/>
            <person name="Silar P."/>
            <person name="Natvig D."/>
            <person name="Lalanne C."/>
            <person name="Gautier V."/>
            <person name="Ament-velasquez S.L."/>
            <person name="Kruys A."/>
            <person name="Hutchinson M.I."/>
            <person name="Powell A.J."/>
            <person name="Barry K."/>
            <person name="Miller A.N."/>
            <person name="Grigoriev I.V."/>
            <person name="Debuchy R."/>
            <person name="Gladieux P."/>
            <person name="Thoren M.H."/>
            <person name="Johannesson H."/>
        </authorList>
    </citation>
    <scope>NUCLEOTIDE SEQUENCE</scope>
    <source>
        <strain evidence="9">CBS 232.78</strain>
    </source>
</reference>
<evidence type="ECO:0000256" key="4">
    <source>
        <dbReference type="ARBA" id="ARBA00011187"/>
    </source>
</evidence>
<dbReference type="PANTHER" id="PTHR13243">
    <property type="entry name" value="HSPC111 PROTEIN-RELATED"/>
    <property type="match status" value="1"/>
</dbReference>
<keyword evidence="6" id="KW-0539">Nucleus</keyword>
<gene>
    <name evidence="9" type="ORF">B0H63DRAFT_241716</name>
</gene>
<dbReference type="EMBL" id="JAULSW010000006">
    <property type="protein sequence ID" value="KAK3378235.1"/>
    <property type="molecule type" value="Genomic_DNA"/>
</dbReference>
<evidence type="ECO:0000256" key="5">
    <source>
        <dbReference type="ARBA" id="ARBA00015522"/>
    </source>
</evidence>
<dbReference type="GO" id="GO:0005730">
    <property type="term" value="C:nucleolus"/>
    <property type="evidence" value="ECO:0007669"/>
    <property type="project" value="UniProtKB-SubCell"/>
</dbReference>
<dbReference type="AlphaFoldDB" id="A0AAE0KL34"/>
<dbReference type="GO" id="GO:1990904">
    <property type="term" value="C:ribonucleoprotein complex"/>
    <property type="evidence" value="ECO:0007669"/>
    <property type="project" value="UniProtKB-KW"/>
</dbReference>
<evidence type="ECO:0000256" key="3">
    <source>
        <dbReference type="ARBA" id="ARBA00008479"/>
    </source>
</evidence>